<proteinExistence type="predicted"/>
<evidence type="ECO:0000256" key="4">
    <source>
        <dbReference type="PROSITE-ProRule" id="PRU00335"/>
    </source>
</evidence>
<dbReference type="SUPFAM" id="SSF46689">
    <property type="entry name" value="Homeodomain-like"/>
    <property type="match status" value="1"/>
</dbReference>
<dbReference type="Proteomes" id="UP000315901">
    <property type="component" value="Unassembled WGS sequence"/>
</dbReference>
<dbReference type="FunFam" id="1.10.10.60:FF:000141">
    <property type="entry name" value="TetR family transcriptional regulator"/>
    <property type="match status" value="1"/>
</dbReference>
<dbReference type="EMBL" id="VFRR01000016">
    <property type="protein sequence ID" value="TPE51255.1"/>
    <property type="molecule type" value="Genomic_DNA"/>
</dbReference>
<evidence type="ECO:0000256" key="1">
    <source>
        <dbReference type="ARBA" id="ARBA00023015"/>
    </source>
</evidence>
<evidence type="ECO:0000313" key="7">
    <source>
        <dbReference type="Proteomes" id="UP000315901"/>
    </source>
</evidence>
<dbReference type="InterPro" id="IPR001647">
    <property type="entry name" value="HTH_TetR"/>
</dbReference>
<evidence type="ECO:0000313" key="6">
    <source>
        <dbReference type="EMBL" id="TPE51255.1"/>
    </source>
</evidence>
<evidence type="ECO:0000259" key="5">
    <source>
        <dbReference type="PROSITE" id="PS50977"/>
    </source>
</evidence>
<dbReference type="PRINTS" id="PR00455">
    <property type="entry name" value="HTHTETR"/>
</dbReference>
<feature type="domain" description="HTH tetR-type" evidence="5">
    <location>
        <begin position="6"/>
        <end position="66"/>
    </location>
</feature>
<dbReference type="PROSITE" id="PS50977">
    <property type="entry name" value="HTH_TETR_2"/>
    <property type="match status" value="1"/>
</dbReference>
<protein>
    <submittedName>
        <fullName evidence="6">TetR/AcrR family transcriptional regulator</fullName>
    </submittedName>
</protein>
<dbReference type="Gene3D" id="1.10.357.10">
    <property type="entry name" value="Tetracycline Repressor, domain 2"/>
    <property type="match status" value="1"/>
</dbReference>
<accession>A0A501WSC3</accession>
<organism evidence="6 7">
    <name type="scientific">Maribrevibacterium harenarium</name>
    <dbReference type="NCBI Taxonomy" id="2589817"/>
    <lineage>
        <taxon>Bacteria</taxon>
        <taxon>Pseudomonadati</taxon>
        <taxon>Pseudomonadota</taxon>
        <taxon>Gammaproteobacteria</taxon>
        <taxon>Oceanospirillales</taxon>
        <taxon>Oceanospirillaceae</taxon>
        <taxon>Maribrevibacterium</taxon>
    </lineage>
</organism>
<keyword evidence="7" id="KW-1185">Reference proteome</keyword>
<keyword evidence="2 4" id="KW-0238">DNA-binding</keyword>
<reference evidence="6 7" key="1">
    <citation type="submission" date="2019-06" db="EMBL/GenBank/DDBJ databases">
        <title>A novel bacterium of genus Marinomonas, isolated from coastal sand.</title>
        <authorList>
            <person name="Huang H."/>
            <person name="Mo K."/>
            <person name="Hu Y."/>
        </authorList>
    </citation>
    <scope>NUCLEOTIDE SEQUENCE [LARGE SCALE GENOMIC DNA]</scope>
    <source>
        <strain evidence="6 7">HB171799</strain>
    </source>
</reference>
<dbReference type="Pfam" id="PF00440">
    <property type="entry name" value="TetR_N"/>
    <property type="match status" value="1"/>
</dbReference>
<name>A0A501WSC3_9GAMM</name>
<dbReference type="GO" id="GO:0003700">
    <property type="term" value="F:DNA-binding transcription factor activity"/>
    <property type="evidence" value="ECO:0007669"/>
    <property type="project" value="TreeGrafter"/>
</dbReference>
<evidence type="ECO:0000256" key="3">
    <source>
        <dbReference type="ARBA" id="ARBA00023163"/>
    </source>
</evidence>
<dbReference type="RefSeq" id="WP_140588735.1">
    <property type="nucleotide sequence ID" value="NZ_VFRR01000016.1"/>
</dbReference>
<gene>
    <name evidence="6" type="ORF">FJM67_09435</name>
</gene>
<comment type="caution">
    <text evidence="6">The sequence shown here is derived from an EMBL/GenBank/DDBJ whole genome shotgun (WGS) entry which is preliminary data.</text>
</comment>
<dbReference type="PANTHER" id="PTHR30055:SF234">
    <property type="entry name" value="HTH-TYPE TRANSCRIPTIONAL REGULATOR BETI"/>
    <property type="match status" value="1"/>
</dbReference>
<dbReference type="OrthoDB" id="8535430at2"/>
<keyword evidence="3" id="KW-0804">Transcription</keyword>
<keyword evidence="1" id="KW-0805">Transcription regulation</keyword>
<dbReference type="AlphaFoldDB" id="A0A501WSC3"/>
<dbReference type="PANTHER" id="PTHR30055">
    <property type="entry name" value="HTH-TYPE TRANSCRIPTIONAL REGULATOR RUTR"/>
    <property type="match status" value="1"/>
</dbReference>
<dbReference type="GO" id="GO:0000976">
    <property type="term" value="F:transcription cis-regulatory region binding"/>
    <property type="evidence" value="ECO:0007669"/>
    <property type="project" value="TreeGrafter"/>
</dbReference>
<feature type="DNA-binding region" description="H-T-H motif" evidence="4">
    <location>
        <begin position="29"/>
        <end position="48"/>
    </location>
</feature>
<dbReference type="InterPro" id="IPR009057">
    <property type="entry name" value="Homeodomain-like_sf"/>
</dbReference>
<dbReference type="InterPro" id="IPR050109">
    <property type="entry name" value="HTH-type_TetR-like_transc_reg"/>
</dbReference>
<evidence type="ECO:0000256" key="2">
    <source>
        <dbReference type="ARBA" id="ARBA00023125"/>
    </source>
</evidence>
<sequence length="187" mass="21104">MARGRPSKRAEIADVAATLFCESGYQGTSIDQVVLAAGVSKPTVYSNFPSKLLLWQDVLTSLIEKTEAELATLQTQLSGHHNYTEAMLYVGQWWSENSLRMCAYRIHIGESHKLSGEVQRYFQQLDGLLTQVFSSVAEGYKVETLSHQIIVSLVRESYLLDRLSGTNNRSKETLKAQIQQVLCRFER</sequence>